<reference evidence="2" key="1">
    <citation type="submission" date="2020-08" db="EMBL/GenBank/DDBJ databases">
        <title>Multicomponent nature underlies the extraordinary mechanical properties of spider dragline silk.</title>
        <authorList>
            <person name="Kono N."/>
            <person name="Nakamura H."/>
            <person name="Mori M."/>
            <person name="Yoshida Y."/>
            <person name="Ohtoshi R."/>
            <person name="Malay A.D."/>
            <person name="Moran D.A.P."/>
            <person name="Tomita M."/>
            <person name="Numata K."/>
            <person name="Arakawa K."/>
        </authorList>
    </citation>
    <scope>NUCLEOTIDE SEQUENCE</scope>
</reference>
<organism evidence="2 3">
    <name type="scientific">Trichonephila clavipes</name>
    <name type="common">Golden silk orbweaver</name>
    <name type="synonym">Nephila clavipes</name>
    <dbReference type="NCBI Taxonomy" id="2585209"/>
    <lineage>
        <taxon>Eukaryota</taxon>
        <taxon>Metazoa</taxon>
        <taxon>Ecdysozoa</taxon>
        <taxon>Arthropoda</taxon>
        <taxon>Chelicerata</taxon>
        <taxon>Arachnida</taxon>
        <taxon>Araneae</taxon>
        <taxon>Araneomorphae</taxon>
        <taxon>Entelegynae</taxon>
        <taxon>Araneoidea</taxon>
        <taxon>Nephilidae</taxon>
        <taxon>Trichonephila</taxon>
    </lineage>
</organism>
<dbReference type="EMBL" id="BMAU01021309">
    <property type="protein sequence ID" value="GFY11832.1"/>
    <property type="molecule type" value="Genomic_DNA"/>
</dbReference>
<name>A0A8X6SMN5_TRICX</name>
<accession>A0A8X6SMN5</accession>
<feature type="region of interest" description="Disordered" evidence="1">
    <location>
        <begin position="1"/>
        <end position="35"/>
    </location>
</feature>
<protein>
    <submittedName>
        <fullName evidence="2">Uncharacterized protein</fullName>
    </submittedName>
</protein>
<feature type="compositionally biased region" description="Basic and acidic residues" evidence="1">
    <location>
        <begin position="19"/>
        <end position="35"/>
    </location>
</feature>
<dbReference type="Proteomes" id="UP000887159">
    <property type="component" value="Unassembled WGS sequence"/>
</dbReference>
<sequence length="98" mass="11625">MPKRNRGITGDARRRKAIRTPERRAAETVEERKTSDWQQRYNVARERRAEETEEQRSHRLTAMVQTSRCEDDLNNLKSIDSKMFESFFGLIPIYGTYS</sequence>
<evidence type="ECO:0000313" key="2">
    <source>
        <dbReference type="EMBL" id="GFY11832.1"/>
    </source>
</evidence>
<evidence type="ECO:0000256" key="1">
    <source>
        <dbReference type="SAM" id="MobiDB-lite"/>
    </source>
</evidence>
<gene>
    <name evidence="2" type="ORF">TNCV_4973331</name>
</gene>
<comment type="caution">
    <text evidence="2">The sequence shown here is derived from an EMBL/GenBank/DDBJ whole genome shotgun (WGS) entry which is preliminary data.</text>
</comment>
<dbReference type="AlphaFoldDB" id="A0A8X6SMN5"/>
<evidence type="ECO:0000313" key="3">
    <source>
        <dbReference type="Proteomes" id="UP000887159"/>
    </source>
</evidence>
<keyword evidence="3" id="KW-1185">Reference proteome</keyword>
<proteinExistence type="predicted"/>